<reference evidence="7" key="1">
    <citation type="journal article" date="2015" name="Nature">
        <title>Complex archaea that bridge the gap between prokaryotes and eukaryotes.</title>
        <authorList>
            <person name="Spang A."/>
            <person name="Saw J.H."/>
            <person name="Jorgensen S.L."/>
            <person name="Zaremba-Niedzwiedzka K."/>
            <person name="Martijn J."/>
            <person name="Lind A.E."/>
            <person name="van Eijk R."/>
            <person name="Schleper C."/>
            <person name="Guy L."/>
            <person name="Ettema T.J."/>
        </authorList>
    </citation>
    <scope>NUCLEOTIDE SEQUENCE</scope>
</reference>
<dbReference type="Gene3D" id="2.40.50.100">
    <property type="match status" value="1"/>
</dbReference>
<keyword evidence="4" id="KW-0812">Transmembrane</keyword>
<evidence type="ECO:0000256" key="2">
    <source>
        <dbReference type="ARBA" id="ARBA00023054"/>
    </source>
</evidence>
<keyword evidence="4" id="KW-0472">Membrane</keyword>
<accession>A0A0F9RBT0</accession>
<dbReference type="AlphaFoldDB" id="A0A0F9RBT0"/>
<comment type="subcellular location">
    <subcellularLocation>
        <location evidence="1">Cell envelope</location>
    </subcellularLocation>
</comment>
<feature type="domain" description="CusB-like beta-barrel" evidence="6">
    <location>
        <begin position="247"/>
        <end position="322"/>
    </location>
</feature>
<dbReference type="Gene3D" id="2.40.30.170">
    <property type="match status" value="1"/>
</dbReference>
<feature type="coiled-coil region" evidence="3">
    <location>
        <begin position="110"/>
        <end position="151"/>
    </location>
</feature>
<proteinExistence type="predicted"/>
<dbReference type="GO" id="GO:0030313">
    <property type="term" value="C:cell envelope"/>
    <property type="evidence" value="ECO:0007669"/>
    <property type="project" value="UniProtKB-SubCell"/>
</dbReference>
<protein>
    <submittedName>
        <fullName evidence="7">Uncharacterized protein</fullName>
    </submittedName>
</protein>
<keyword evidence="2 3" id="KW-0175">Coiled coil</keyword>
<dbReference type="SUPFAM" id="SSF111369">
    <property type="entry name" value="HlyD-like secretion proteins"/>
    <property type="match status" value="1"/>
</dbReference>
<comment type="caution">
    <text evidence="7">The sequence shown here is derived from an EMBL/GenBank/DDBJ whole genome shotgun (WGS) entry which is preliminary data.</text>
</comment>
<evidence type="ECO:0000259" key="5">
    <source>
        <dbReference type="Pfam" id="PF25917"/>
    </source>
</evidence>
<sequence length="343" mass="37202">MPSGDSIAGLVAVTNILLSKGEAGMSKTWIWTAIVLLLIAGGSFGLYVYLRPPPLPEQVVYGNGVVEGTEIRVAAEVAGRVVESKLVEGGLIAEGALLVRLDDTDARLNKARAEAEIEALGAELVRAESELEVAQHHLGTAESELERARKLKERGTVAAQTLEIAQNAFHATQGNVTALEAGTIAMGKRIIAVRREIDLLDNQLSKTRITAPLTATVLIKAVEPGEFVRPGQPLVTLLDLTRAEVRVFIPESRIGQVELGALARLRVDAFPDRLFEARVARVDQTAQFTPRDIHMPDERVRLVFGVMLAVDNPDGVLKPGMPTDAWILWQPDAGWPERLFVPT</sequence>
<dbReference type="Gene3D" id="1.10.287.470">
    <property type="entry name" value="Helix hairpin bin"/>
    <property type="match status" value="1"/>
</dbReference>
<dbReference type="Pfam" id="PF25954">
    <property type="entry name" value="Beta-barrel_RND_2"/>
    <property type="match status" value="1"/>
</dbReference>
<evidence type="ECO:0000256" key="3">
    <source>
        <dbReference type="SAM" id="Coils"/>
    </source>
</evidence>
<gene>
    <name evidence="7" type="ORF">LCGC14_0613560</name>
</gene>
<feature type="transmembrane region" description="Helical" evidence="4">
    <location>
        <begin position="29"/>
        <end position="50"/>
    </location>
</feature>
<feature type="domain" description="Multidrug resistance protein MdtA-like barrel-sandwich hybrid" evidence="5">
    <location>
        <begin position="71"/>
        <end position="237"/>
    </location>
</feature>
<organism evidence="7">
    <name type="scientific">marine sediment metagenome</name>
    <dbReference type="NCBI Taxonomy" id="412755"/>
    <lineage>
        <taxon>unclassified sequences</taxon>
        <taxon>metagenomes</taxon>
        <taxon>ecological metagenomes</taxon>
    </lineage>
</organism>
<dbReference type="InterPro" id="IPR058625">
    <property type="entry name" value="MdtA-like_BSH"/>
</dbReference>
<dbReference type="PANTHER" id="PTHR32347:SF23">
    <property type="entry name" value="BLL5650 PROTEIN"/>
    <property type="match status" value="1"/>
</dbReference>
<name>A0A0F9RBT0_9ZZZZ</name>
<evidence type="ECO:0000256" key="1">
    <source>
        <dbReference type="ARBA" id="ARBA00004196"/>
    </source>
</evidence>
<evidence type="ECO:0000256" key="4">
    <source>
        <dbReference type="SAM" id="Phobius"/>
    </source>
</evidence>
<dbReference type="EMBL" id="LAZR01001023">
    <property type="protein sequence ID" value="KKN52344.1"/>
    <property type="molecule type" value="Genomic_DNA"/>
</dbReference>
<keyword evidence="4" id="KW-1133">Transmembrane helix</keyword>
<dbReference type="PANTHER" id="PTHR32347">
    <property type="entry name" value="EFFLUX SYSTEM COMPONENT YKNX-RELATED"/>
    <property type="match status" value="1"/>
</dbReference>
<dbReference type="InterPro" id="IPR050465">
    <property type="entry name" value="UPF0194_transport"/>
</dbReference>
<evidence type="ECO:0000313" key="7">
    <source>
        <dbReference type="EMBL" id="KKN52344.1"/>
    </source>
</evidence>
<dbReference type="Pfam" id="PF25917">
    <property type="entry name" value="BSH_RND"/>
    <property type="match status" value="1"/>
</dbReference>
<dbReference type="InterPro" id="IPR058792">
    <property type="entry name" value="Beta-barrel_RND_2"/>
</dbReference>
<evidence type="ECO:0000259" key="6">
    <source>
        <dbReference type="Pfam" id="PF25954"/>
    </source>
</evidence>